<name>A0AC34RKR9_9BILA</name>
<dbReference type="Proteomes" id="UP000887576">
    <property type="component" value="Unplaced"/>
</dbReference>
<proteinExistence type="predicted"/>
<evidence type="ECO:0000313" key="2">
    <source>
        <dbReference type="WBParaSite" id="JU765_v2.g7729.t1"/>
    </source>
</evidence>
<accession>A0AC34RKR9</accession>
<dbReference type="WBParaSite" id="JU765_v2.g7729.t1">
    <property type="protein sequence ID" value="JU765_v2.g7729.t1"/>
    <property type="gene ID" value="JU765_v2.g7729"/>
</dbReference>
<reference evidence="2" key="1">
    <citation type="submission" date="2022-11" db="UniProtKB">
        <authorList>
            <consortium name="WormBaseParasite"/>
        </authorList>
    </citation>
    <scope>IDENTIFICATION</scope>
</reference>
<organism evidence="1 2">
    <name type="scientific">Panagrolaimus sp. JU765</name>
    <dbReference type="NCBI Taxonomy" id="591449"/>
    <lineage>
        <taxon>Eukaryota</taxon>
        <taxon>Metazoa</taxon>
        <taxon>Ecdysozoa</taxon>
        <taxon>Nematoda</taxon>
        <taxon>Chromadorea</taxon>
        <taxon>Rhabditida</taxon>
        <taxon>Tylenchina</taxon>
        <taxon>Panagrolaimomorpha</taxon>
        <taxon>Panagrolaimoidea</taxon>
        <taxon>Panagrolaimidae</taxon>
        <taxon>Panagrolaimus</taxon>
    </lineage>
</organism>
<sequence length="353" mass="39546">MSEDEGITETFDIEMVSKEKSSAPSLSAFNYTITGGLALIVAISFAALIHYLPLATTCYSKPYNSTDLATIQTLSNGDKVYHIAVVTDLDNDSKDSKKKNTWFSYFKIGELTLTKDLKKATIVWEDEKTKVLTSQIAAGGRSMELSDLKVFDGHLLTVDDRTGIIYRLENNFKDAVPWVLLNDGPGNITKGLKAEWMTVKNNVLVVGGLGKEWTTTDGVFQNYHPMYVKYVNHLGEVEHINWVDNYKKLRRSIGIEWPGYMIHESGQWSEIHNKWFFMPRRASKEGYTEATDEFAGTDLLLIANEDFSHVQVKHVGDRGNGAKGYSAFQFIPGSHDDLIVALKSEEKEGIPVA</sequence>
<evidence type="ECO:0000313" key="1">
    <source>
        <dbReference type="Proteomes" id="UP000887576"/>
    </source>
</evidence>
<protein>
    <submittedName>
        <fullName evidence="2">Soluble calcium-activated nucleotidase 1</fullName>
    </submittedName>
</protein>